<proteinExistence type="predicted"/>
<sequence length="79" mass="8377">MRSIVAAANHTDTARAALSDAETQHTKAWNSALTAGWTEKELRATGAPRPSQTPARTTRPRKTAAPVEAHATEPNGDDS</sequence>
<name>A0A3E0W778_9MICO</name>
<organism evidence="2 3">
    <name type="scientific">Subtercola boreus</name>
    <dbReference type="NCBI Taxonomy" id="120213"/>
    <lineage>
        <taxon>Bacteria</taxon>
        <taxon>Bacillati</taxon>
        <taxon>Actinomycetota</taxon>
        <taxon>Actinomycetes</taxon>
        <taxon>Micrococcales</taxon>
        <taxon>Microbacteriaceae</taxon>
        <taxon>Subtercola</taxon>
    </lineage>
</organism>
<evidence type="ECO:0000256" key="1">
    <source>
        <dbReference type="SAM" id="MobiDB-lite"/>
    </source>
</evidence>
<reference evidence="2 3" key="1">
    <citation type="submission" date="2017-04" db="EMBL/GenBank/DDBJ databases">
        <title>Comparative genome analysis of Subtercola boreus.</title>
        <authorList>
            <person name="Cho Y.-J."/>
            <person name="Cho A."/>
            <person name="Kim O.-S."/>
            <person name="Lee J.-I."/>
        </authorList>
    </citation>
    <scope>NUCLEOTIDE SEQUENCE [LARGE SCALE GENOMIC DNA]</scope>
    <source>
        <strain evidence="2 3">P28004</strain>
    </source>
</reference>
<comment type="caution">
    <text evidence="2">The sequence shown here is derived from an EMBL/GenBank/DDBJ whole genome shotgun (WGS) entry which is preliminary data.</text>
</comment>
<feature type="region of interest" description="Disordered" evidence="1">
    <location>
        <begin position="33"/>
        <end position="79"/>
    </location>
</feature>
<dbReference type="AlphaFoldDB" id="A0A3E0W778"/>
<evidence type="ECO:0000313" key="3">
    <source>
        <dbReference type="Proteomes" id="UP000257080"/>
    </source>
</evidence>
<dbReference type="Proteomes" id="UP000257080">
    <property type="component" value="Unassembled WGS sequence"/>
</dbReference>
<dbReference type="EMBL" id="NBXE01000041">
    <property type="protein sequence ID" value="RFA24614.1"/>
    <property type="molecule type" value="Genomic_DNA"/>
</dbReference>
<protein>
    <submittedName>
        <fullName evidence="2">Uncharacterized protein</fullName>
    </submittedName>
</protein>
<gene>
    <name evidence="2" type="ORF">B7R25_16400</name>
</gene>
<evidence type="ECO:0000313" key="2">
    <source>
        <dbReference type="EMBL" id="RFA24614.1"/>
    </source>
</evidence>
<accession>A0A3E0W778</accession>